<dbReference type="InterPro" id="IPR001810">
    <property type="entry name" value="F-box_dom"/>
</dbReference>
<sequence>MEEQPVRASQLGEITYACPTIKDYTLDDNLPVLMAMPNDGQARKQRAVDLGVLDVLPLELLQALLCQLDLRTLTDFGYVNRRATEVVGSIPQYKAAATNAPSLLRGILAIESGPWITCEALYEKLCTAECEQCGDFGSYLYIFTCKRVCFRCLSLDDRFRPLLRSHAIQKFGINDQILDTLPYMRSLPGTYSPHHTKSPKILALVDPESAYNAGIALHGSASAMEQYTSRHPRQPHHSSLNALRFVAIIHTPWLDRASQELHWGFHCIGCKNNGTDGPLNWRRKFSAASFNEHLKQHGNIRDGKHHLE</sequence>
<organism evidence="2 3">
    <name type="scientific">Lophium mytilinum</name>
    <dbReference type="NCBI Taxonomy" id="390894"/>
    <lineage>
        <taxon>Eukaryota</taxon>
        <taxon>Fungi</taxon>
        <taxon>Dikarya</taxon>
        <taxon>Ascomycota</taxon>
        <taxon>Pezizomycotina</taxon>
        <taxon>Dothideomycetes</taxon>
        <taxon>Pleosporomycetidae</taxon>
        <taxon>Mytilinidiales</taxon>
        <taxon>Mytilinidiaceae</taxon>
        <taxon>Lophium</taxon>
    </lineage>
</organism>
<dbReference type="AlphaFoldDB" id="A0A6A6R6I1"/>
<evidence type="ECO:0000313" key="3">
    <source>
        <dbReference type="Proteomes" id="UP000799750"/>
    </source>
</evidence>
<protein>
    <recommendedName>
        <fullName evidence="1">F-box domain-containing protein</fullName>
    </recommendedName>
</protein>
<reference evidence="2" key="1">
    <citation type="journal article" date="2020" name="Stud. Mycol.">
        <title>101 Dothideomycetes genomes: a test case for predicting lifestyles and emergence of pathogens.</title>
        <authorList>
            <person name="Haridas S."/>
            <person name="Albert R."/>
            <person name="Binder M."/>
            <person name="Bloem J."/>
            <person name="Labutti K."/>
            <person name="Salamov A."/>
            <person name="Andreopoulos B."/>
            <person name="Baker S."/>
            <person name="Barry K."/>
            <person name="Bills G."/>
            <person name="Bluhm B."/>
            <person name="Cannon C."/>
            <person name="Castanera R."/>
            <person name="Culley D."/>
            <person name="Daum C."/>
            <person name="Ezra D."/>
            <person name="Gonzalez J."/>
            <person name="Henrissat B."/>
            <person name="Kuo A."/>
            <person name="Liang C."/>
            <person name="Lipzen A."/>
            <person name="Lutzoni F."/>
            <person name="Magnuson J."/>
            <person name="Mondo S."/>
            <person name="Nolan M."/>
            <person name="Ohm R."/>
            <person name="Pangilinan J."/>
            <person name="Park H.-J."/>
            <person name="Ramirez L."/>
            <person name="Alfaro M."/>
            <person name="Sun H."/>
            <person name="Tritt A."/>
            <person name="Yoshinaga Y."/>
            <person name="Zwiers L.-H."/>
            <person name="Turgeon B."/>
            <person name="Goodwin S."/>
            <person name="Spatafora J."/>
            <person name="Crous P."/>
            <person name="Grigoriev I."/>
        </authorList>
    </citation>
    <scope>NUCLEOTIDE SEQUENCE</scope>
    <source>
        <strain evidence="2">CBS 269.34</strain>
    </source>
</reference>
<dbReference type="Proteomes" id="UP000799750">
    <property type="component" value="Unassembled WGS sequence"/>
</dbReference>
<accession>A0A6A6R6I1</accession>
<evidence type="ECO:0000259" key="1">
    <source>
        <dbReference type="PROSITE" id="PS50181"/>
    </source>
</evidence>
<feature type="domain" description="F-box" evidence="1">
    <location>
        <begin position="50"/>
        <end position="96"/>
    </location>
</feature>
<name>A0A6A6R6I1_9PEZI</name>
<keyword evidence="3" id="KW-1185">Reference proteome</keyword>
<dbReference type="EMBL" id="MU004183">
    <property type="protein sequence ID" value="KAF2500415.1"/>
    <property type="molecule type" value="Genomic_DNA"/>
</dbReference>
<dbReference type="PROSITE" id="PS50181">
    <property type="entry name" value="FBOX"/>
    <property type="match status" value="1"/>
</dbReference>
<proteinExistence type="predicted"/>
<dbReference type="OrthoDB" id="2687876at2759"/>
<evidence type="ECO:0000313" key="2">
    <source>
        <dbReference type="EMBL" id="KAF2500415.1"/>
    </source>
</evidence>
<gene>
    <name evidence="2" type="ORF">BU16DRAFT_556885</name>
</gene>